<evidence type="ECO:0000313" key="6">
    <source>
        <dbReference type="Proteomes" id="UP000434580"/>
    </source>
</evidence>
<reference evidence="5 6" key="1">
    <citation type="submission" date="2019-11" db="EMBL/GenBank/DDBJ databases">
        <authorList>
            <person name="Holert J."/>
        </authorList>
    </citation>
    <scope>NUCLEOTIDE SEQUENCE [LARGE SCALE GENOMIC DNA]</scope>
    <source>
        <strain evidence="5">BC5_2</strain>
    </source>
</reference>
<dbReference type="SUPFAM" id="SSF54001">
    <property type="entry name" value="Cysteine proteinases"/>
    <property type="match status" value="1"/>
</dbReference>
<evidence type="ECO:0000256" key="2">
    <source>
        <dbReference type="ARBA" id="ARBA00022801"/>
    </source>
</evidence>
<dbReference type="EMBL" id="CACSII010000004">
    <property type="protein sequence ID" value="CAA0095826.1"/>
    <property type="molecule type" value="Genomic_DNA"/>
</dbReference>
<dbReference type="Gene3D" id="3.90.70.20">
    <property type="match status" value="1"/>
</dbReference>
<dbReference type="AlphaFoldDB" id="A0A5S9NX51"/>
<organism evidence="5 6">
    <name type="scientific">BD1-7 clade bacterium</name>
    <dbReference type="NCBI Taxonomy" id="2029982"/>
    <lineage>
        <taxon>Bacteria</taxon>
        <taxon>Pseudomonadati</taxon>
        <taxon>Pseudomonadota</taxon>
        <taxon>Gammaproteobacteria</taxon>
        <taxon>Cellvibrionales</taxon>
        <taxon>Spongiibacteraceae</taxon>
        <taxon>BD1-7 clade</taxon>
    </lineage>
</organism>
<protein>
    <recommendedName>
        <fullName evidence="4">Peptidase C58 YopT-type domain-containing protein</fullName>
    </recommendedName>
</protein>
<dbReference type="GO" id="GO:0004197">
    <property type="term" value="F:cysteine-type endopeptidase activity"/>
    <property type="evidence" value="ECO:0007669"/>
    <property type="project" value="InterPro"/>
</dbReference>
<dbReference type="Pfam" id="PF03543">
    <property type="entry name" value="Peptidase_C58"/>
    <property type="match status" value="1"/>
</dbReference>
<proteinExistence type="predicted"/>
<dbReference type="InterPro" id="IPR038765">
    <property type="entry name" value="Papain-like_cys_pep_sf"/>
</dbReference>
<gene>
    <name evidence="5" type="ORF">DPBNPPHM_03339</name>
</gene>
<dbReference type="GO" id="GO:0006508">
    <property type="term" value="P:proteolysis"/>
    <property type="evidence" value="ECO:0007669"/>
    <property type="project" value="UniProtKB-KW"/>
</dbReference>
<keyword evidence="2" id="KW-0378">Hydrolase</keyword>
<feature type="domain" description="Peptidase C58 YopT-type" evidence="4">
    <location>
        <begin position="5"/>
        <end position="193"/>
    </location>
</feature>
<keyword evidence="1" id="KW-0645">Protease</keyword>
<accession>A0A5S9NX51</accession>
<dbReference type="OrthoDB" id="9101731at2"/>
<evidence type="ECO:0000256" key="3">
    <source>
        <dbReference type="ARBA" id="ARBA00022807"/>
    </source>
</evidence>
<dbReference type="Proteomes" id="UP000434580">
    <property type="component" value="Unassembled WGS sequence"/>
</dbReference>
<sequence length="194" mass="21399">MELPTHKFNQSDLLMGMTSSLKDGACLGLTVRWLVEASTTNPSVAAIALTHGAGAQEALISHARFTDSHRRNDTEFDSSVVHRIMKMSSYKLKANPVSISTNGRYIDTAVSMIAAMSDEKSNLALVTFNGIFGYHCIALGNVRNVWTTFDANEGTWTFAGDAKGAPTRYSQLIVDIFNEYQAKNIRFFQTISMF</sequence>
<keyword evidence="3" id="KW-0788">Thiol protease</keyword>
<dbReference type="InterPro" id="IPR006473">
    <property type="entry name" value="Peptidase_C58_Yopt"/>
</dbReference>
<evidence type="ECO:0000259" key="4">
    <source>
        <dbReference type="Pfam" id="PF03543"/>
    </source>
</evidence>
<evidence type="ECO:0000313" key="5">
    <source>
        <dbReference type="EMBL" id="CAA0095826.1"/>
    </source>
</evidence>
<evidence type="ECO:0000256" key="1">
    <source>
        <dbReference type="ARBA" id="ARBA00022670"/>
    </source>
</evidence>
<name>A0A5S9NX51_9GAMM</name>